<dbReference type="EMBL" id="MHLZ01000019">
    <property type="protein sequence ID" value="OGZ19855.1"/>
    <property type="molecule type" value="Genomic_DNA"/>
</dbReference>
<accession>A0A1G2E270</accession>
<gene>
    <name evidence="1" type="ORF">A2626_01765</name>
</gene>
<name>A0A1G2E270_9BACT</name>
<sequence>MVYSLQFNIPIKISKTSLQIICLPLNYIKSAVLIYPYINIDIIVIIKTDSLSCVAEKNNSANKKTFPP</sequence>
<organism evidence="1 2">
    <name type="scientific">Candidatus Nealsonbacteria bacterium RIFCSPHIGHO2_01_FULL_38_55</name>
    <dbReference type="NCBI Taxonomy" id="1801664"/>
    <lineage>
        <taxon>Bacteria</taxon>
        <taxon>Candidatus Nealsoniibacteriota</taxon>
    </lineage>
</organism>
<dbReference type="Proteomes" id="UP000177360">
    <property type="component" value="Unassembled WGS sequence"/>
</dbReference>
<dbReference type="AlphaFoldDB" id="A0A1G2E270"/>
<evidence type="ECO:0000313" key="2">
    <source>
        <dbReference type="Proteomes" id="UP000177360"/>
    </source>
</evidence>
<proteinExistence type="predicted"/>
<comment type="caution">
    <text evidence="1">The sequence shown here is derived from an EMBL/GenBank/DDBJ whole genome shotgun (WGS) entry which is preliminary data.</text>
</comment>
<evidence type="ECO:0000313" key="1">
    <source>
        <dbReference type="EMBL" id="OGZ19855.1"/>
    </source>
</evidence>
<protein>
    <submittedName>
        <fullName evidence="1">Uncharacterized protein</fullName>
    </submittedName>
</protein>
<reference evidence="1 2" key="1">
    <citation type="journal article" date="2016" name="Nat. Commun.">
        <title>Thousands of microbial genomes shed light on interconnected biogeochemical processes in an aquifer system.</title>
        <authorList>
            <person name="Anantharaman K."/>
            <person name="Brown C.T."/>
            <person name="Hug L.A."/>
            <person name="Sharon I."/>
            <person name="Castelle C.J."/>
            <person name="Probst A.J."/>
            <person name="Thomas B.C."/>
            <person name="Singh A."/>
            <person name="Wilkins M.J."/>
            <person name="Karaoz U."/>
            <person name="Brodie E.L."/>
            <person name="Williams K.H."/>
            <person name="Hubbard S.S."/>
            <person name="Banfield J.F."/>
        </authorList>
    </citation>
    <scope>NUCLEOTIDE SEQUENCE [LARGE SCALE GENOMIC DNA]</scope>
</reference>